<dbReference type="InterPro" id="IPR051810">
    <property type="entry name" value="Precorrin_MeTrfase"/>
</dbReference>
<dbReference type="GO" id="GO:0030789">
    <property type="term" value="F:precorrin-3B C17-methyltransferase activity"/>
    <property type="evidence" value="ECO:0007669"/>
    <property type="project" value="UniProtKB-EC"/>
</dbReference>
<name>A0ABW9AC62_9BURK</name>
<dbReference type="InterPro" id="IPR003723">
    <property type="entry name" value="Precorrin-6x_reduct"/>
</dbReference>
<evidence type="ECO:0000313" key="8">
    <source>
        <dbReference type="Proteomes" id="UP001629246"/>
    </source>
</evidence>
<evidence type="ECO:0000256" key="3">
    <source>
        <dbReference type="ARBA" id="ARBA00022603"/>
    </source>
</evidence>
<evidence type="ECO:0000313" key="7">
    <source>
        <dbReference type="EMBL" id="MFL9925975.1"/>
    </source>
</evidence>
<evidence type="ECO:0000256" key="5">
    <source>
        <dbReference type="ARBA" id="ARBA00022691"/>
    </source>
</evidence>
<comment type="pathway">
    <text evidence="1">Cofactor biosynthesis; adenosylcobalamin biosynthesis.</text>
</comment>
<dbReference type="PROSITE" id="PS51014">
    <property type="entry name" value="COBK_CBIJ"/>
    <property type="match status" value="1"/>
</dbReference>
<evidence type="ECO:0000256" key="1">
    <source>
        <dbReference type="ARBA" id="ARBA00004953"/>
    </source>
</evidence>
<protein>
    <submittedName>
        <fullName evidence="7">Precorrin-3B C(17)-methyltransferase</fullName>
        <ecNumber evidence="7">2.1.1.131</ecNumber>
    </submittedName>
</protein>
<dbReference type="Pfam" id="PF02571">
    <property type="entry name" value="CbiJ"/>
    <property type="match status" value="1"/>
</dbReference>
<reference evidence="7 8" key="1">
    <citation type="journal article" date="2024" name="Chem. Sci.">
        <title>Discovery of megapolipeptins by genome mining of a Burkholderiales bacteria collection.</title>
        <authorList>
            <person name="Paulo B.S."/>
            <person name="Recchia M.J.J."/>
            <person name="Lee S."/>
            <person name="Fergusson C.H."/>
            <person name="Romanowski S.B."/>
            <person name="Hernandez A."/>
            <person name="Krull N."/>
            <person name="Liu D.Y."/>
            <person name="Cavanagh H."/>
            <person name="Bos A."/>
            <person name="Gray C.A."/>
            <person name="Murphy B.T."/>
            <person name="Linington R.G."/>
            <person name="Eustaquio A.S."/>
        </authorList>
    </citation>
    <scope>NUCLEOTIDE SEQUENCE [LARGE SCALE GENOMIC DNA]</scope>
    <source>
        <strain evidence="7 8">RL21-008-BIB-A</strain>
    </source>
</reference>
<dbReference type="PANTHER" id="PTHR47036">
    <property type="entry name" value="COBALT-FACTOR III C(17)-METHYLTRANSFERASE-RELATED"/>
    <property type="match status" value="1"/>
</dbReference>
<dbReference type="SUPFAM" id="SSF53790">
    <property type="entry name" value="Tetrapyrrole methylase"/>
    <property type="match status" value="1"/>
</dbReference>
<dbReference type="EMBL" id="JAQQFM010000007">
    <property type="protein sequence ID" value="MFL9925975.1"/>
    <property type="molecule type" value="Genomic_DNA"/>
</dbReference>
<organism evidence="7 8">
    <name type="scientific">Herbaspirillum lusitanum</name>
    <dbReference type="NCBI Taxonomy" id="213312"/>
    <lineage>
        <taxon>Bacteria</taxon>
        <taxon>Pseudomonadati</taxon>
        <taxon>Pseudomonadota</taxon>
        <taxon>Betaproteobacteria</taxon>
        <taxon>Burkholderiales</taxon>
        <taxon>Oxalobacteraceae</taxon>
        <taxon>Herbaspirillum</taxon>
    </lineage>
</organism>
<dbReference type="Gene3D" id="3.30.950.10">
    <property type="entry name" value="Methyltransferase, Cobalt-precorrin-4 Transmethylase, Domain 2"/>
    <property type="match status" value="1"/>
</dbReference>
<keyword evidence="8" id="KW-1185">Reference proteome</keyword>
<dbReference type="InterPro" id="IPR006363">
    <property type="entry name" value="Cbl_synth_CobJ/CibH_dom"/>
</dbReference>
<dbReference type="EC" id="2.1.1.131" evidence="7"/>
<dbReference type="Gene3D" id="3.40.1010.10">
    <property type="entry name" value="Cobalt-precorrin-4 Transmethylase, Domain 1"/>
    <property type="match status" value="1"/>
</dbReference>
<accession>A0ABW9AC62</accession>
<evidence type="ECO:0000259" key="6">
    <source>
        <dbReference type="Pfam" id="PF00590"/>
    </source>
</evidence>
<dbReference type="InterPro" id="IPR014777">
    <property type="entry name" value="4pyrrole_Mease_sub1"/>
</dbReference>
<sequence>MNEISQHGAPQTTTHIRTGVLNLVSVGPGFDDLIVPRAVEALRDSEVIVAYELYLRWIAPHIEGKEIHTPPLTQERERALLAIAQARAGKRVALISSGDIGIYAMAALAFDEMAEDDTYQVNVIPGVTSANACASLLGSPLSHDFATLSLSNLLCPWEWIEQRASHIAQADLAAVLYNVQSAGRQEGVYRILSLMLEHKAPHTLCGVVRNAYRPGQNVSIHRLDELPGLQFDMLTSIVIGNRFTQRKRGFIFTPRGYNDWRSPEAASQLTVNAGKAGNDARLAGSVDDLPAGAVWVFSGTSDGNALAAQLAAQLPAIPVVVSAATEYGGELAQQDCPGVTVWAGRQGVEARRQALARSGARVLLDATHPFATQMSQQLMALSQELGIPYLRYERASELPSSAVADPGQVLCASMEDAATQAMARGRRIFLATGSKDLAGFLRAPGAEHCEWFVRVTAEPEFIQRALDLGVPRDRICAMQGPFSQAFNQALWQDWQIDCVVTKDSGAAGGYRAKADAARALGIALLTVQRPPLDYPHLAQDFGQAQHCIEAWLAR</sequence>
<gene>
    <name evidence="7" type="primary">cobJ</name>
    <name evidence="7" type="ORF">PQR62_16985</name>
</gene>
<keyword evidence="3 7" id="KW-0489">Methyltransferase</keyword>
<dbReference type="RefSeq" id="WP_408159175.1">
    <property type="nucleotide sequence ID" value="NZ_JAQQFM010000007.1"/>
</dbReference>
<dbReference type="Pfam" id="PF00590">
    <property type="entry name" value="TP_methylase"/>
    <property type="match status" value="1"/>
</dbReference>
<comment type="caution">
    <text evidence="7">The sequence shown here is derived from an EMBL/GenBank/DDBJ whole genome shotgun (WGS) entry which is preliminary data.</text>
</comment>
<keyword evidence="2" id="KW-0169">Cobalamin biosynthesis</keyword>
<proteinExistence type="predicted"/>
<dbReference type="GO" id="GO:0032259">
    <property type="term" value="P:methylation"/>
    <property type="evidence" value="ECO:0007669"/>
    <property type="project" value="UniProtKB-KW"/>
</dbReference>
<evidence type="ECO:0000256" key="4">
    <source>
        <dbReference type="ARBA" id="ARBA00022679"/>
    </source>
</evidence>
<dbReference type="CDD" id="cd11646">
    <property type="entry name" value="Precorrin_3B_C17_MT"/>
    <property type="match status" value="1"/>
</dbReference>
<dbReference type="NCBIfam" id="TIGR00715">
    <property type="entry name" value="precor6x_red"/>
    <property type="match status" value="1"/>
</dbReference>
<dbReference type="NCBIfam" id="TIGR01466">
    <property type="entry name" value="cobJ_cbiH"/>
    <property type="match status" value="1"/>
</dbReference>
<dbReference type="Proteomes" id="UP001629246">
    <property type="component" value="Unassembled WGS sequence"/>
</dbReference>
<keyword evidence="5" id="KW-0949">S-adenosyl-L-methionine</keyword>
<dbReference type="InterPro" id="IPR000878">
    <property type="entry name" value="4pyrrol_Mease"/>
</dbReference>
<dbReference type="InterPro" id="IPR014776">
    <property type="entry name" value="4pyrrole_Mease_sub2"/>
</dbReference>
<keyword evidence="4 7" id="KW-0808">Transferase</keyword>
<dbReference type="InterPro" id="IPR035996">
    <property type="entry name" value="4pyrrol_Methylase_sf"/>
</dbReference>
<dbReference type="PANTHER" id="PTHR47036:SF1">
    <property type="entry name" value="COBALT-FACTOR III C(17)-METHYLTRANSFERASE-RELATED"/>
    <property type="match status" value="1"/>
</dbReference>
<feature type="domain" description="Tetrapyrrole methylase" evidence="6">
    <location>
        <begin position="21"/>
        <end position="226"/>
    </location>
</feature>
<evidence type="ECO:0000256" key="2">
    <source>
        <dbReference type="ARBA" id="ARBA00022573"/>
    </source>
</evidence>